<evidence type="ECO:0000256" key="1">
    <source>
        <dbReference type="SAM" id="MobiDB-lite"/>
    </source>
</evidence>
<dbReference type="Proteomes" id="UP000828390">
    <property type="component" value="Unassembled WGS sequence"/>
</dbReference>
<reference evidence="3" key="2">
    <citation type="submission" date="2020-11" db="EMBL/GenBank/DDBJ databases">
        <authorList>
            <person name="McCartney M.A."/>
            <person name="Auch B."/>
            <person name="Kono T."/>
            <person name="Mallez S."/>
            <person name="Becker A."/>
            <person name="Gohl D.M."/>
            <person name="Silverstein K.A.T."/>
            <person name="Koren S."/>
            <person name="Bechman K.B."/>
            <person name="Herman A."/>
            <person name="Abrahante J.E."/>
            <person name="Garbe J."/>
        </authorList>
    </citation>
    <scope>NUCLEOTIDE SEQUENCE</scope>
    <source>
        <strain evidence="3">Duluth1</strain>
        <tissue evidence="3">Whole animal</tissue>
    </source>
</reference>
<name>A0A9D4E5B2_DREPO</name>
<evidence type="ECO:0000313" key="3">
    <source>
        <dbReference type="EMBL" id="KAH3774144.1"/>
    </source>
</evidence>
<dbReference type="EMBL" id="JAIWYP010000009">
    <property type="protein sequence ID" value="KAH3774071.1"/>
    <property type="molecule type" value="Genomic_DNA"/>
</dbReference>
<accession>A0A9D4E5B2</accession>
<feature type="region of interest" description="Disordered" evidence="1">
    <location>
        <begin position="1"/>
        <end position="33"/>
    </location>
</feature>
<evidence type="ECO:0000313" key="2">
    <source>
        <dbReference type="EMBL" id="KAH3774071.1"/>
    </source>
</evidence>
<reference evidence="3" key="1">
    <citation type="journal article" date="2019" name="bioRxiv">
        <title>The Genome of the Zebra Mussel, Dreissena polymorpha: A Resource for Invasive Species Research.</title>
        <authorList>
            <person name="McCartney M.A."/>
            <person name="Auch B."/>
            <person name="Kono T."/>
            <person name="Mallez S."/>
            <person name="Zhang Y."/>
            <person name="Obille A."/>
            <person name="Becker A."/>
            <person name="Abrahante J.E."/>
            <person name="Garbe J."/>
            <person name="Badalamenti J.P."/>
            <person name="Herman A."/>
            <person name="Mangelson H."/>
            <person name="Liachko I."/>
            <person name="Sullivan S."/>
            <person name="Sone E.D."/>
            <person name="Koren S."/>
            <person name="Silverstein K.A.T."/>
            <person name="Beckman K.B."/>
            <person name="Gohl D.M."/>
        </authorList>
    </citation>
    <scope>NUCLEOTIDE SEQUENCE</scope>
    <source>
        <strain evidence="3">Duluth1</strain>
        <tissue evidence="3">Whole animal</tissue>
    </source>
</reference>
<comment type="caution">
    <text evidence="3">The sequence shown here is derived from an EMBL/GenBank/DDBJ whole genome shotgun (WGS) entry which is preliminary data.</text>
</comment>
<sequence>MGWGDDWGNKGFTGSIAGGGRLESKPPAGTHVGNCMAGNPPLGSGGWGTPYYNDKCPGCRRDRSATRFPSGSGVGDVLKVGSLYKAAKSLWG</sequence>
<proteinExistence type="predicted"/>
<organism evidence="3 4">
    <name type="scientific">Dreissena polymorpha</name>
    <name type="common">Zebra mussel</name>
    <name type="synonym">Mytilus polymorpha</name>
    <dbReference type="NCBI Taxonomy" id="45954"/>
    <lineage>
        <taxon>Eukaryota</taxon>
        <taxon>Metazoa</taxon>
        <taxon>Spiralia</taxon>
        <taxon>Lophotrochozoa</taxon>
        <taxon>Mollusca</taxon>
        <taxon>Bivalvia</taxon>
        <taxon>Autobranchia</taxon>
        <taxon>Heteroconchia</taxon>
        <taxon>Euheterodonta</taxon>
        <taxon>Imparidentia</taxon>
        <taxon>Neoheterodontei</taxon>
        <taxon>Myida</taxon>
        <taxon>Dreissenoidea</taxon>
        <taxon>Dreissenidae</taxon>
        <taxon>Dreissena</taxon>
    </lineage>
</organism>
<gene>
    <name evidence="2" type="ORF">DPMN_175442</name>
    <name evidence="3" type="ORF">DPMN_175518</name>
</gene>
<dbReference type="EMBL" id="JAIWYP010000009">
    <property type="protein sequence ID" value="KAH3774144.1"/>
    <property type="molecule type" value="Genomic_DNA"/>
</dbReference>
<dbReference type="AlphaFoldDB" id="A0A9D4E5B2"/>
<keyword evidence="4" id="KW-1185">Reference proteome</keyword>
<evidence type="ECO:0000313" key="4">
    <source>
        <dbReference type="Proteomes" id="UP000828390"/>
    </source>
</evidence>
<protein>
    <submittedName>
        <fullName evidence="3">Uncharacterized protein</fullName>
    </submittedName>
</protein>